<organism evidence="1 2">
    <name type="scientific">Halocaridina rubra</name>
    <name type="common">Hawaiian red shrimp</name>
    <dbReference type="NCBI Taxonomy" id="373956"/>
    <lineage>
        <taxon>Eukaryota</taxon>
        <taxon>Metazoa</taxon>
        <taxon>Ecdysozoa</taxon>
        <taxon>Arthropoda</taxon>
        <taxon>Crustacea</taxon>
        <taxon>Multicrustacea</taxon>
        <taxon>Malacostraca</taxon>
        <taxon>Eumalacostraca</taxon>
        <taxon>Eucarida</taxon>
        <taxon>Decapoda</taxon>
        <taxon>Pleocyemata</taxon>
        <taxon>Caridea</taxon>
        <taxon>Atyoidea</taxon>
        <taxon>Atyidae</taxon>
        <taxon>Halocaridina</taxon>
    </lineage>
</organism>
<keyword evidence="2" id="KW-1185">Reference proteome</keyword>
<name>A0AAN8WFT5_HALRR</name>
<evidence type="ECO:0000313" key="1">
    <source>
        <dbReference type="EMBL" id="KAK7065550.1"/>
    </source>
</evidence>
<comment type="caution">
    <text evidence="1">The sequence shown here is derived from an EMBL/GenBank/DDBJ whole genome shotgun (WGS) entry which is preliminary data.</text>
</comment>
<protein>
    <submittedName>
        <fullName evidence="1">Uncharacterized protein</fullName>
    </submittedName>
</protein>
<accession>A0AAN8WFT5</accession>
<evidence type="ECO:0000313" key="2">
    <source>
        <dbReference type="Proteomes" id="UP001381693"/>
    </source>
</evidence>
<gene>
    <name evidence="1" type="ORF">SK128_000074</name>
</gene>
<dbReference type="Proteomes" id="UP001381693">
    <property type="component" value="Unassembled WGS sequence"/>
</dbReference>
<proteinExistence type="predicted"/>
<sequence>MCITSFKPACHQVLKAVQPPPSLRAMRVTVREYPVSLCSTTLLLFQTILVPPTWAGSSQTHWSIGTYRDGLQILVAVAGLENEPHYPILITCNTTSLSVSQ</sequence>
<dbReference type="EMBL" id="JAXCGZ010020759">
    <property type="protein sequence ID" value="KAK7065550.1"/>
    <property type="molecule type" value="Genomic_DNA"/>
</dbReference>
<dbReference type="AlphaFoldDB" id="A0AAN8WFT5"/>
<reference evidence="1 2" key="1">
    <citation type="submission" date="2023-11" db="EMBL/GenBank/DDBJ databases">
        <title>Halocaridina rubra genome assembly.</title>
        <authorList>
            <person name="Smith C."/>
        </authorList>
    </citation>
    <scope>NUCLEOTIDE SEQUENCE [LARGE SCALE GENOMIC DNA]</scope>
    <source>
        <strain evidence="1">EP-1</strain>
        <tissue evidence="1">Whole</tissue>
    </source>
</reference>